<dbReference type="InterPro" id="IPR014001">
    <property type="entry name" value="Helicase_ATP-bd"/>
</dbReference>
<dbReference type="Proteomes" id="UP000178622">
    <property type="component" value="Unassembled WGS sequence"/>
</dbReference>
<reference evidence="7" key="1">
    <citation type="submission" date="2016-09" db="EMBL/GenBank/DDBJ databases">
        <title>Draft genome sequence of a novel species of the family Streptococcaceae isolated from flowers.</title>
        <authorList>
            <person name="Chuah L.-O."/>
            <person name="Yap K.-P."/>
            <person name="Thong K.L."/>
            <person name="Liong M.T."/>
            <person name="Ahmad R."/>
            <person name="Rusul G."/>
        </authorList>
    </citation>
    <scope>NUCLEOTIDE SEQUENCE [LARGE SCALE GENOMIC DNA]</scope>
    <source>
        <strain evidence="7">DF1</strain>
    </source>
</reference>
<dbReference type="STRING" id="1859473.BG261_08265"/>
<dbReference type="PROSITE" id="PS51192">
    <property type="entry name" value="HELICASE_ATP_BIND_1"/>
    <property type="match status" value="1"/>
</dbReference>
<evidence type="ECO:0000259" key="4">
    <source>
        <dbReference type="PROSITE" id="PS51192"/>
    </source>
</evidence>
<dbReference type="GO" id="GO:0005524">
    <property type="term" value="F:ATP binding"/>
    <property type="evidence" value="ECO:0007669"/>
    <property type="project" value="UniProtKB-KW"/>
</dbReference>
<dbReference type="SUPFAM" id="SSF52540">
    <property type="entry name" value="P-loop containing nucleoside triphosphate hydrolases"/>
    <property type="match status" value="1"/>
</dbReference>
<keyword evidence="6" id="KW-0347">Helicase</keyword>
<dbReference type="InterPro" id="IPR011545">
    <property type="entry name" value="DEAD/DEAH_box_helicase_dom"/>
</dbReference>
<dbReference type="InterPro" id="IPR027417">
    <property type="entry name" value="P-loop_NTPase"/>
</dbReference>
<dbReference type="RefSeq" id="WP_070793276.1">
    <property type="nucleotide sequence ID" value="NZ_MKIR01000026.1"/>
</dbReference>
<evidence type="ECO:0000259" key="5">
    <source>
        <dbReference type="PROSITE" id="PS51194"/>
    </source>
</evidence>
<dbReference type="GO" id="GO:0006302">
    <property type="term" value="P:double-strand break repair"/>
    <property type="evidence" value="ECO:0007669"/>
    <property type="project" value="TreeGrafter"/>
</dbReference>
<dbReference type="GO" id="GO:0043138">
    <property type="term" value="F:3'-5' DNA helicase activity"/>
    <property type="evidence" value="ECO:0007669"/>
    <property type="project" value="TreeGrafter"/>
</dbReference>
<dbReference type="OrthoDB" id="2077914at2"/>
<keyword evidence="1" id="KW-0547">Nucleotide-binding</keyword>
<keyword evidence="6" id="KW-0378">Hydrolase</keyword>
<comment type="caution">
    <text evidence="6">The sequence shown here is derived from an EMBL/GenBank/DDBJ whole genome shotgun (WGS) entry which is preliminary data.</text>
</comment>
<keyword evidence="3" id="KW-0238">DNA-binding</keyword>
<evidence type="ECO:0000313" key="6">
    <source>
        <dbReference type="EMBL" id="OFI48268.1"/>
    </source>
</evidence>
<accession>A0A1E8GL57</accession>
<dbReference type="InterPro" id="IPR001650">
    <property type="entry name" value="Helicase_C-like"/>
</dbReference>
<dbReference type="PROSITE" id="PS51194">
    <property type="entry name" value="HELICASE_CTER"/>
    <property type="match status" value="1"/>
</dbReference>
<dbReference type="AlphaFoldDB" id="A0A1E8GL57"/>
<dbReference type="Gene3D" id="3.40.50.300">
    <property type="entry name" value="P-loop containing nucleotide triphosphate hydrolases"/>
    <property type="match status" value="2"/>
</dbReference>
<dbReference type="GO" id="GO:0003677">
    <property type="term" value="F:DNA binding"/>
    <property type="evidence" value="ECO:0007669"/>
    <property type="project" value="UniProtKB-KW"/>
</dbReference>
<dbReference type="PANTHER" id="PTHR30580">
    <property type="entry name" value="PRIMOSOMAL PROTEIN N"/>
    <property type="match status" value="1"/>
</dbReference>
<protein>
    <submittedName>
        <fullName evidence="6">DNA/RNA helicase</fullName>
    </submittedName>
</protein>
<dbReference type="SMART" id="SM00490">
    <property type="entry name" value="HELICc"/>
    <property type="match status" value="1"/>
</dbReference>
<dbReference type="Pfam" id="PF00270">
    <property type="entry name" value="DEAD"/>
    <property type="match status" value="1"/>
</dbReference>
<sequence length="429" mass="49036">MEELLYGRILSEKELQSVPKNVQKLESMSESGQYIICHRCNNKNLKEEVKLQIDAYYCPKCINLGRVRSDEYLYHLPQKSFSQREESVLKWSGQLTELQGNISKFLIEANKDKDSIWVHAVTGAGKTEMIYQVVAETINNGGIVGIASPRVDVCIELHKRMVNDFDIDIALLYAEGDSFYRTQLMILTTHQLLRFKEAFDLLIIDEVDAFPFADNPMLYYAAENSRKNESCLIYLTATATKNLNNQVSKGSLKKVNLPRRFHGSPLVVPKNIWCNIPWEIEKIPKKLFSYIKDQRATGFPLLIFAPVISFGHKFEKTLQKFFPNEKIACVSSISENRKDLVNDFREEKIDILITTTILERGVTFPRVDVFVLHSNHKLFSSSSLVQISGRTGRSPDRTSGLVYFFHNGKSKGMVDAILEIKEMNRLGGF</sequence>
<keyword evidence="7" id="KW-1185">Reference proteome</keyword>
<name>A0A1E8GL57_9LACT</name>
<evidence type="ECO:0000256" key="1">
    <source>
        <dbReference type="ARBA" id="ARBA00022741"/>
    </source>
</evidence>
<proteinExistence type="predicted"/>
<organism evidence="6 7">
    <name type="scientific">Floricoccus tropicus</name>
    <dbReference type="NCBI Taxonomy" id="1859473"/>
    <lineage>
        <taxon>Bacteria</taxon>
        <taxon>Bacillati</taxon>
        <taxon>Bacillota</taxon>
        <taxon>Bacilli</taxon>
        <taxon>Lactobacillales</taxon>
        <taxon>Streptococcaceae</taxon>
        <taxon>Floricoccus</taxon>
    </lineage>
</organism>
<gene>
    <name evidence="6" type="ORF">BG261_08265</name>
</gene>
<evidence type="ECO:0000256" key="2">
    <source>
        <dbReference type="ARBA" id="ARBA00022840"/>
    </source>
</evidence>
<evidence type="ECO:0000256" key="3">
    <source>
        <dbReference type="ARBA" id="ARBA00023125"/>
    </source>
</evidence>
<dbReference type="Pfam" id="PF00271">
    <property type="entry name" value="Helicase_C"/>
    <property type="match status" value="1"/>
</dbReference>
<dbReference type="EMBL" id="MKIR01000026">
    <property type="protein sequence ID" value="OFI48268.1"/>
    <property type="molecule type" value="Genomic_DNA"/>
</dbReference>
<feature type="domain" description="Helicase ATP-binding" evidence="4">
    <location>
        <begin position="107"/>
        <end position="257"/>
    </location>
</feature>
<dbReference type="GO" id="GO:0006270">
    <property type="term" value="P:DNA replication initiation"/>
    <property type="evidence" value="ECO:0007669"/>
    <property type="project" value="TreeGrafter"/>
</dbReference>
<feature type="domain" description="Helicase C-terminal" evidence="5">
    <location>
        <begin position="275"/>
        <end position="429"/>
    </location>
</feature>
<evidence type="ECO:0000313" key="7">
    <source>
        <dbReference type="Proteomes" id="UP000178622"/>
    </source>
</evidence>
<dbReference type="PANTHER" id="PTHR30580:SF1">
    <property type="entry name" value="COMF OPERON PROTEIN 1"/>
    <property type="match status" value="1"/>
</dbReference>
<dbReference type="GO" id="GO:0006310">
    <property type="term" value="P:DNA recombination"/>
    <property type="evidence" value="ECO:0007669"/>
    <property type="project" value="TreeGrafter"/>
</dbReference>
<keyword evidence="2" id="KW-0067">ATP-binding</keyword>
<dbReference type="SMART" id="SM00487">
    <property type="entry name" value="DEXDc"/>
    <property type="match status" value="1"/>
</dbReference>